<proteinExistence type="predicted"/>
<evidence type="ECO:0000259" key="1">
    <source>
        <dbReference type="Pfam" id="PF22059"/>
    </source>
</evidence>
<dbReference type="Gene3D" id="3.40.50.2000">
    <property type="entry name" value="Glycogen Phosphorylase B"/>
    <property type="match status" value="1"/>
</dbReference>
<dbReference type="RefSeq" id="WP_059756329.1">
    <property type="nucleotide sequence ID" value="NZ_LDUG01000029.1"/>
</dbReference>
<protein>
    <submittedName>
        <fullName evidence="2">Glycosyl transferase family 1</fullName>
    </submittedName>
</protein>
<name>A0A119CVC7_THIDE</name>
<dbReference type="Proteomes" id="UP000064243">
    <property type="component" value="Unassembled WGS sequence"/>
</dbReference>
<sequence length="371" mass="41668">MKFLVISAHDYRSYRKAGIHFVTVELAKLGTTRFFSCQYSLLSQLKSDPRASLATLANKKTVHENVECYLWKTWIHPFNVRKSYLRPIEEFLFRRYLKKPNQVLVDWIAEADVIFFESGIAPIFFDLVTQSNPQARTIYVASDDLATINVAAYVKATFDRVAPQMTALCLKSRYMSDGMPKSSNQYVIPHGFDFSVAEHADPSPYPGGGVHAVSIGSMLFDPEFFVIASKRFPEVVFHIIGSGTGTQPGYGENVRVYDEMPHRFTLPYIKHASFGIAPYRSANLPRYLADTSLKLMQYDFFKLPAVCPNSIVGDYASRFGYEPGNGESIAAAIDAALAAPRTSSRMPLHWSQVVERMLNPAQFEDARLPAA</sequence>
<dbReference type="OrthoDB" id="495599at2"/>
<dbReference type="EMBL" id="LDUG01000029">
    <property type="protein sequence ID" value="KVW94969.1"/>
    <property type="molecule type" value="Genomic_DNA"/>
</dbReference>
<evidence type="ECO:0000313" key="2">
    <source>
        <dbReference type="EMBL" id="KVW94969.1"/>
    </source>
</evidence>
<dbReference type="InterPro" id="IPR054299">
    <property type="entry name" value="GumK_N"/>
</dbReference>
<dbReference type="Gene3D" id="3.40.50.11010">
    <property type="match status" value="1"/>
</dbReference>
<reference evidence="2 3" key="1">
    <citation type="journal article" date="2015" name="Appl. Environ. Microbiol.">
        <title>Aerobic and Anaerobic Thiosulfate Oxidation by a Cold-Adapted, Subglacial Chemoautotroph.</title>
        <authorList>
            <person name="Harrold Z.R."/>
            <person name="Skidmore M.L."/>
            <person name="Hamilton T.L."/>
            <person name="Desch L."/>
            <person name="Amada K."/>
            <person name="van Gelder W."/>
            <person name="Glover K."/>
            <person name="Roden E.E."/>
            <person name="Boyd E.S."/>
        </authorList>
    </citation>
    <scope>NUCLEOTIDE SEQUENCE [LARGE SCALE GENOMIC DNA]</scope>
    <source>
        <strain evidence="2 3">RG</strain>
    </source>
</reference>
<dbReference type="PATRIC" id="fig|36861.3.peg.1879"/>
<organism evidence="2 3">
    <name type="scientific">Thiobacillus denitrificans</name>
    <dbReference type="NCBI Taxonomy" id="36861"/>
    <lineage>
        <taxon>Bacteria</taxon>
        <taxon>Pseudomonadati</taxon>
        <taxon>Pseudomonadota</taxon>
        <taxon>Betaproteobacteria</taxon>
        <taxon>Nitrosomonadales</taxon>
        <taxon>Thiobacillaceae</taxon>
        <taxon>Thiobacillus</taxon>
    </lineage>
</organism>
<keyword evidence="3" id="KW-1185">Reference proteome</keyword>
<dbReference type="Pfam" id="PF22059">
    <property type="entry name" value="GumK_N"/>
    <property type="match status" value="1"/>
</dbReference>
<accession>A0A119CVC7</accession>
<comment type="caution">
    <text evidence="2">The sequence shown here is derived from an EMBL/GenBank/DDBJ whole genome shotgun (WGS) entry which is preliminary data.</text>
</comment>
<dbReference type="GO" id="GO:0016740">
    <property type="term" value="F:transferase activity"/>
    <property type="evidence" value="ECO:0007669"/>
    <property type="project" value="UniProtKB-KW"/>
</dbReference>
<evidence type="ECO:0000313" key="3">
    <source>
        <dbReference type="Proteomes" id="UP000064243"/>
    </source>
</evidence>
<keyword evidence="2" id="KW-0808">Transferase</keyword>
<feature type="domain" description="Glucuronosyltransferase GumK N-terminal" evidence="1">
    <location>
        <begin position="5"/>
        <end position="170"/>
    </location>
</feature>
<gene>
    <name evidence="2" type="ORF">ABW22_11035</name>
</gene>
<dbReference type="AlphaFoldDB" id="A0A119CVC7"/>
<dbReference type="SUPFAM" id="SSF53756">
    <property type="entry name" value="UDP-Glycosyltransferase/glycogen phosphorylase"/>
    <property type="match status" value="1"/>
</dbReference>